<keyword evidence="6" id="KW-0805">Transcription regulation</keyword>
<dbReference type="GO" id="GO:0003677">
    <property type="term" value="F:DNA binding"/>
    <property type="evidence" value="ECO:0007669"/>
    <property type="project" value="UniProtKB-KW"/>
</dbReference>
<dbReference type="InterPro" id="IPR036236">
    <property type="entry name" value="Znf_C2H2_sf"/>
</dbReference>
<evidence type="ECO:0000259" key="11">
    <source>
        <dbReference type="PROSITE" id="PS50157"/>
    </source>
</evidence>
<evidence type="ECO:0000256" key="7">
    <source>
        <dbReference type="ARBA" id="ARBA00023125"/>
    </source>
</evidence>
<name>A0A833WI67_PHYIN</name>
<feature type="domain" description="C2H2-type" evidence="11">
    <location>
        <begin position="55"/>
        <end position="84"/>
    </location>
</feature>
<dbReference type="Gene3D" id="3.30.160.60">
    <property type="entry name" value="Classic Zinc Finger"/>
    <property type="match status" value="3"/>
</dbReference>
<evidence type="ECO:0000256" key="6">
    <source>
        <dbReference type="ARBA" id="ARBA00023015"/>
    </source>
</evidence>
<reference evidence="12" key="1">
    <citation type="submission" date="2020-04" db="EMBL/GenBank/DDBJ databases">
        <title>Hybrid Assembly of Korean Phytophthora infestans isolates.</title>
        <authorList>
            <person name="Prokchorchik M."/>
            <person name="Lee Y."/>
            <person name="Seo J."/>
            <person name="Cho J.-H."/>
            <person name="Park Y.-E."/>
            <person name="Jang D.-C."/>
            <person name="Im J.-S."/>
            <person name="Choi J.-G."/>
            <person name="Park H.-J."/>
            <person name="Lee G.-B."/>
            <person name="Lee Y.-G."/>
            <person name="Hong S.-Y."/>
            <person name="Cho K."/>
            <person name="Sohn K.H."/>
        </authorList>
    </citation>
    <scope>NUCLEOTIDE SEQUENCE</scope>
    <source>
        <strain evidence="12">KR_1_A1</strain>
        <strain evidence="13">KR_2_A2</strain>
    </source>
</reference>
<evidence type="ECO:0000256" key="10">
    <source>
        <dbReference type="PROSITE-ProRule" id="PRU00042"/>
    </source>
</evidence>
<dbReference type="FunFam" id="3.30.160.60:FF:001450">
    <property type="entry name" value="zinc finger protein 774"/>
    <property type="match status" value="1"/>
</dbReference>
<evidence type="ECO:0000256" key="4">
    <source>
        <dbReference type="ARBA" id="ARBA00022771"/>
    </source>
</evidence>
<evidence type="ECO:0000256" key="2">
    <source>
        <dbReference type="ARBA" id="ARBA00022723"/>
    </source>
</evidence>
<gene>
    <name evidence="12" type="ORF">GN244_ATG05059</name>
    <name evidence="13" type="ORF">GN958_ATG22796</name>
</gene>
<dbReference type="PANTHER" id="PTHR46179">
    <property type="entry name" value="ZINC FINGER PROTEIN"/>
    <property type="match status" value="1"/>
</dbReference>
<feature type="domain" description="C2H2-type" evidence="11">
    <location>
        <begin position="115"/>
        <end position="144"/>
    </location>
</feature>
<protein>
    <submittedName>
        <fullName evidence="12 13">C2H2 type zinc finger</fullName>
    </submittedName>
</protein>
<dbReference type="AlphaFoldDB" id="A0A833WI67"/>
<dbReference type="PROSITE" id="PS50157">
    <property type="entry name" value="ZINC_FINGER_C2H2_2"/>
    <property type="match status" value="4"/>
</dbReference>
<dbReference type="PANTHER" id="PTHR46179:SF13">
    <property type="entry name" value="C2H2-TYPE DOMAIN-CONTAINING PROTEIN"/>
    <property type="match status" value="1"/>
</dbReference>
<keyword evidence="14" id="KW-1185">Reference proteome</keyword>
<dbReference type="SUPFAM" id="SSF57667">
    <property type="entry name" value="beta-beta-alpha zinc fingers"/>
    <property type="match status" value="2"/>
</dbReference>
<dbReference type="InterPro" id="IPR051061">
    <property type="entry name" value="Zinc_finger_trans_reg"/>
</dbReference>
<dbReference type="GO" id="GO:0008270">
    <property type="term" value="F:zinc ion binding"/>
    <property type="evidence" value="ECO:0007669"/>
    <property type="project" value="UniProtKB-KW"/>
</dbReference>
<feature type="domain" description="C2H2-type" evidence="11">
    <location>
        <begin position="145"/>
        <end position="174"/>
    </location>
</feature>
<feature type="domain" description="C2H2-type" evidence="11">
    <location>
        <begin position="85"/>
        <end position="109"/>
    </location>
</feature>
<dbReference type="Proteomes" id="UP000602510">
    <property type="component" value="Unassembled WGS sequence"/>
</dbReference>
<dbReference type="PROSITE" id="PS00028">
    <property type="entry name" value="ZINC_FINGER_C2H2_1"/>
    <property type="match status" value="4"/>
</dbReference>
<dbReference type="GO" id="GO:0005634">
    <property type="term" value="C:nucleus"/>
    <property type="evidence" value="ECO:0007669"/>
    <property type="project" value="UniProtKB-SubCell"/>
</dbReference>
<comment type="subcellular location">
    <subcellularLocation>
        <location evidence="1">Nucleus</location>
    </subcellularLocation>
</comment>
<evidence type="ECO:0000256" key="8">
    <source>
        <dbReference type="ARBA" id="ARBA00023163"/>
    </source>
</evidence>
<keyword evidence="4 10" id="KW-0863">Zinc-finger</keyword>
<keyword evidence="7" id="KW-0238">DNA-binding</keyword>
<keyword evidence="8" id="KW-0804">Transcription</keyword>
<proteinExistence type="predicted"/>
<dbReference type="EMBL" id="JAACNO010003203">
    <property type="protein sequence ID" value="KAF4127968.1"/>
    <property type="molecule type" value="Genomic_DNA"/>
</dbReference>
<dbReference type="Pfam" id="PF00096">
    <property type="entry name" value="zf-C2H2"/>
    <property type="match status" value="3"/>
</dbReference>
<evidence type="ECO:0000256" key="3">
    <source>
        <dbReference type="ARBA" id="ARBA00022737"/>
    </source>
</evidence>
<evidence type="ECO:0000256" key="9">
    <source>
        <dbReference type="ARBA" id="ARBA00023242"/>
    </source>
</evidence>
<dbReference type="InterPro" id="IPR013087">
    <property type="entry name" value="Znf_C2H2_type"/>
</dbReference>
<keyword evidence="9" id="KW-0539">Nucleus</keyword>
<keyword evidence="3" id="KW-0677">Repeat</keyword>
<evidence type="ECO:0000256" key="1">
    <source>
        <dbReference type="ARBA" id="ARBA00004123"/>
    </source>
</evidence>
<keyword evidence="5" id="KW-0862">Zinc</keyword>
<organism evidence="12 14">
    <name type="scientific">Phytophthora infestans</name>
    <name type="common">Potato late blight agent</name>
    <name type="synonym">Botrytis infestans</name>
    <dbReference type="NCBI Taxonomy" id="4787"/>
    <lineage>
        <taxon>Eukaryota</taxon>
        <taxon>Sar</taxon>
        <taxon>Stramenopiles</taxon>
        <taxon>Oomycota</taxon>
        <taxon>Peronosporomycetes</taxon>
        <taxon>Peronosporales</taxon>
        <taxon>Peronosporaceae</taxon>
        <taxon>Phytophthora</taxon>
    </lineage>
</organism>
<dbReference type="SMART" id="SM00355">
    <property type="entry name" value="ZnF_C2H2"/>
    <property type="match status" value="4"/>
</dbReference>
<dbReference type="GO" id="GO:0006357">
    <property type="term" value="P:regulation of transcription by RNA polymerase II"/>
    <property type="evidence" value="ECO:0007669"/>
    <property type="project" value="TreeGrafter"/>
</dbReference>
<evidence type="ECO:0000256" key="5">
    <source>
        <dbReference type="ARBA" id="ARBA00022833"/>
    </source>
</evidence>
<dbReference type="EMBL" id="WSZM01000097">
    <property type="protein sequence ID" value="KAF4042753.1"/>
    <property type="molecule type" value="Genomic_DNA"/>
</dbReference>
<dbReference type="FunFam" id="3.30.160.60:FF:000624">
    <property type="entry name" value="zinc finger protein 697"/>
    <property type="match status" value="1"/>
</dbReference>
<evidence type="ECO:0000313" key="13">
    <source>
        <dbReference type="EMBL" id="KAF4127968.1"/>
    </source>
</evidence>
<keyword evidence="2" id="KW-0479">Metal-binding</keyword>
<sequence length="232" mass="25870">MQLRSNVTDDQRKYPWCQGGHDAILAAGNHECHSPTYQNPAQVTAMQSREDGKRFICPLEQCGRGFNRKYTLTEHMKTHTGDKPHVCRAAVCGRRFATSSNLARHMRLHGPLPLMRCPRDGCSRSFLSDVQLAKHLKQHDAPQTHACKVAGCTKVFSTTGNLNRHLKKHYTSNKREELVQSALASWQVPDGHGADVNTDGVMILVTPAPIDKPCDEAWSPETLEILGHMLLS</sequence>
<accession>A0A833WI67</accession>
<comment type="caution">
    <text evidence="12">The sequence shown here is derived from an EMBL/GenBank/DDBJ whole genome shotgun (WGS) entry which is preliminary data.</text>
</comment>
<evidence type="ECO:0000313" key="14">
    <source>
        <dbReference type="Proteomes" id="UP000602510"/>
    </source>
</evidence>
<dbReference type="Proteomes" id="UP000704712">
    <property type="component" value="Unassembled WGS sequence"/>
</dbReference>
<evidence type="ECO:0000313" key="12">
    <source>
        <dbReference type="EMBL" id="KAF4042753.1"/>
    </source>
</evidence>